<dbReference type="InterPro" id="IPR036165">
    <property type="entry name" value="YefM-like_sf"/>
</dbReference>
<dbReference type="Pfam" id="PF02604">
    <property type="entry name" value="PhdYeFM_antitox"/>
    <property type="match status" value="1"/>
</dbReference>
<reference evidence="3 4" key="1">
    <citation type="journal article" date="2011" name="J. Bacteriol.">
        <title>Draft Genome Sequence of Gordonia neofelifaecis NRRL B-59395, a Cholesterol-Degrading Actinomycete.</title>
        <authorList>
            <person name="Ge F."/>
            <person name="Li W."/>
            <person name="Chen G."/>
            <person name="Liu Y."/>
            <person name="Zhang G."/>
            <person name="Yong B."/>
            <person name="Wang Q."/>
            <person name="Wang N."/>
            <person name="Huang Z."/>
            <person name="Li W."/>
            <person name="Wang J."/>
            <person name="Wu C."/>
            <person name="Xie Q."/>
            <person name="Liu G."/>
        </authorList>
    </citation>
    <scope>NUCLEOTIDE SEQUENCE [LARGE SCALE GENOMIC DNA]</scope>
    <source>
        <strain evidence="3 4">NRRL B-59395</strain>
    </source>
</reference>
<dbReference type="Proteomes" id="UP000035065">
    <property type="component" value="Unassembled WGS sequence"/>
</dbReference>
<name>F1YHW8_9ACTN</name>
<dbReference type="STRING" id="644548.SCNU_07413"/>
<dbReference type="PANTHER" id="PTHR33713">
    <property type="entry name" value="ANTITOXIN YAFN-RELATED"/>
    <property type="match status" value="1"/>
</dbReference>
<dbReference type="Gene3D" id="1.10.1220.170">
    <property type="match status" value="1"/>
</dbReference>
<gene>
    <name evidence="3" type="ORF">SCNU_07413</name>
</gene>
<dbReference type="EMBL" id="AEUD01000005">
    <property type="protein sequence ID" value="EGD55522.1"/>
    <property type="molecule type" value="Genomic_DNA"/>
</dbReference>
<dbReference type="NCBIfam" id="TIGR01552">
    <property type="entry name" value="phd_fam"/>
    <property type="match status" value="1"/>
</dbReference>
<dbReference type="PANTHER" id="PTHR33713:SF10">
    <property type="entry name" value="ANTITOXIN YAFN"/>
    <property type="match status" value="1"/>
</dbReference>
<dbReference type="eggNOG" id="COG2161">
    <property type="taxonomic scope" value="Bacteria"/>
</dbReference>
<dbReference type="InterPro" id="IPR006442">
    <property type="entry name" value="Antitoxin_Phd/YefM"/>
</dbReference>
<evidence type="ECO:0000313" key="4">
    <source>
        <dbReference type="Proteomes" id="UP000035065"/>
    </source>
</evidence>
<dbReference type="InterPro" id="IPR051405">
    <property type="entry name" value="phD/YefM_antitoxin"/>
</dbReference>
<dbReference type="AlphaFoldDB" id="F1YHW8"/>
<keyword evidence="4" id="KW-1185">Reference proteome</keyword>
<comment type="caution">
    <text evidence="3">The sequence shown here is derived from an EMBL/GenBank/DDBJ whole genome shotgun (WGS) entry which is preliminary data.</text>
</comment>
<comment type="similarity">
    <text evidence="1 2">Belongs to the phD/YefM antitoxin family.</text>
</comment>
<dbReference type="RefSeq" id="WP_009678721.1">
    <property type="nucleotide sequence ID" value="NZ_AEUD01000005.1"/>
</dbReference>
<proteinExistence type="inferred from homology"/>
<sequence length="90" mass="9727">MTTVPLGEAKARLSALVDSAEQTHDRITITKHGKPAAVLISADDLEELTETIHWLSQPGIRETIDAGDREYESGQTTSLADLRAELGIAE</sequence>
<evidence type="ECO:0000313" key="3">
    <source>
        <dbReference type="EMBL" id="EGD55522.1"/>
    </source>
</evidence>
<evidence type="ECO:0000256" key="2">
    <source>
        <dbReference type="RuleBase" id="RU362080"/>
    </source>
</evidence>
<dbReference type="Gene3D" id="3.40.1620.10">
    <property type="entry name" value="YefM-like domain"/>
    <property type="match status" value="1"/>
</dbReference>
<dbReference type="SUPFAM" id="SSF143120">
    <property type="entry name" value="YefM-like"/>
    <property type="match status" value="1"/>
</dbReference>
<protein>
    <recommendedName>
        <fullName evidence="2">Antitoxin</fullName>
    </recommendedName>
</protein>
<accession>F1YHW8</accession>
<evidence type="ECO:0000256" key="1">
    <source>
        <dbReference type="ARBA" id="ARBA00009981"/>
    </source>
</evidence>
<organism evidence="3 4">
    <name type="scientific">Gordonia neofelifaecis NRRL B-59395</name>
    <dbReference type="NCBI Taxonomy" id="644548"/>
    <lineage>
        <taxon>Bacteria</taxon>
        <taxon>Bacillati</taxon>
        <taxon>Actinomycetota</taxon>
        <taxon>Actinomycetes</taxon>
        <taxon>Mycobacteriales</taxon>
        <taxon>Gordoniaceae</taxon>
        <taxon>Gordonia</taxon>
    </lineage>
</organism>
<dbReference type="OrthoDB" id="488160at2"/>
<comment type="function">
    <text evidence="2">Antitoxin component of a type II toxin-antitoxin (TA) system.</text>
</comment>